<name>A0AAV8WBK2_9CUCU</name>
<gene>
    <name evidence="3" type="ORF">NQ315_010195</name>
</gene>
<evidence type="ECO:0000313" key="3">
    <source>
        <dbReference type="EMBL" id="KAJ8923616.1"/>
    </source>
</evidence>
<dbReference type="InterPro" id="IPR052237">
    <property type="entry name" value="Ataxin-7-like_regulator"/>
</dbReference>
<feature type="compositionally biased region" description="Low complexity" evidence="1">
    <location>
        <begin position="146"/>
        <end position="240"/>
    </location>
</feature>
<comment type="caution">
    <text evidence="3">The sequence shown here is derived from an EMBL/GenBank/DDBJ whole genome shotgun (WGS) entry which is preliminary data.</text>
</comment>
<dbReference type="EMBL" id="JANEYG010000004">
    <property type="protein sequence ID" value="KAJ8923616.1"/>
    <property type="molecule type" value="Genomic_DNA"/>
</dbReference>
<feature type="region of interest" description="Disordered" evidence="1">
    <location>
        <begin position="434"/>
        <end position="459"/>
    </location>
</feature>
<keyword evidence="4" id="KW-1185">Reference proteome</keyword>
<dbReference type="AlphaFoldDB" id="A0AAV8WBK2"/>
<feature type="domain" description="SCA7" evidence="2">
    <location>
        <begin position="252"/>
        <end position="318"/>
    </location>
</feature>
<dbReference type="PANTHER" id="PTHR15117:SF24">
    <property type="entry name" value="SCA7 DOMAIN-CONTAINING PROTEIN"/>
    <property type="match status" value="1"/>
</dbReference>
<dbReference type="PANTHER" id="PTHR15117">
    <property type="entry name" value="ATAXIN 7 RELATED"/>
    <property type="match status" value="1"/>
</dbReference>
<accession>A0AAV8WBK2</accession>
<dbReference type="Pfam" id="PF08313">
    <property type="entry name" value="SCA7"/>
    <property type="match status" value="1"/>
</dbReference>
<evidence type="ECO:0000259" key="2">
    <source>
        <dbReference type="PROSITE" id="PS51505"/>
    </source>
</evidence>
<protein>
    <recommendedName>
        <fullName evidence="2">SCA7 domain-containing protein</fullName>
    </recommendedName>
</protein>
<proteinExistence type="predicted"/>
<dbReference type="InterPro" id="IPR013243">
    <property type="entry name" value="SCA7_dom"/>
</dbReference>
<reference evidence="3 4" key="1">
    <citation type="journal article" date="2023" name="Insect Mol. Biol.">
        <title>Genome sequencing provides insights into the evolution of gene families encoding plant cell wall-degrading enzymes in longhorned beetles.</title>
        <authorList>
            <person name="Shin N.R."/>
            <person name="Okamura Y."/>
            <person name="Kirsch R."/>
            <person name="Pauchet Y."/>
        </authorList>
    </citation>
    <scope>NUCLEOTIDE SEQUENCE [LARGE SCALE GENOMIC DNA]</scope>
    <source>
        <strain evidence="3">EAD_L_NR</strain>
    </source>
</reference>
<feature type="compositionally biased region" description="Pro residues" evidence="1">
    <location>
        <begin position="121"/>
        <end position="134"/>
    </location>
</feature>
<dbReference type="PROSITE" id="PS51505">
    <property type="entry name" value="SCA7"/>
    <property type="match status" value="1"/>
</dbReference>
<dbReference type="Proteomes" id="UP001159042">
    <property type="component" value="Unassembled WGS sequence"/>
</dbReference>
<feature type="region of interest" description="Disordered" evidence="1">
    <location>
        <begin position="96"/>
        <end position="258"/>
    </location>
</feature>
<organism evidence="3 4">
    <name type="scientific">Exocentrus adspersus</name>
    <dbReference type="NCBI Taxonomy" id="1586481"/>
    <lineage>
        <taxon>Eukaryota</taxon>
        <taxon>Metazoa</taxon>
        <taxon>Ecdysozoa</taxon>
        <taxon>Arthropoda</taxon>
        <taxon>Hexapoda</taxon>
        <taxon>Insecta</taxon>
        <taxon>Pterygota</taxon>
        <taxon>Neoptera</taxon>
        <taxon>Endopterygota</taxon>
        <taxon>Coleoptera</taxon>
        <taxon>Polyphaga</taxon>
        <taxon>Cucujiformia</taxon>
        <taxon>Chrysomeloidea</taxon>
        <taxon>Cerambycidae</taxon>
        <taxon>Lamiinae</taxon>
        <taxon>Acanthocinini</taxon>
        <taxon>Exocentrus</taxon>
    </lineage>
</organism>
<evidence type="ECO:0000313" key="4">
    <source>
        <dbReference type="Proteomes" id="UP001159042"/>
    </source>
</evidence>
<feature type="compositionally biased region" description="Basic residues" evidence="1">
    <location>
        <begin position="104"/>
        <end position="119"/>
    </location>
</feature>
<evidence type="ECO:0000256" key="1">
    <source>
        <dbReference type="SAM" id="MobiDB-lite"/>
    </source>
</evidence>
<sequence length="740" mass="80519">MFQRSENMEDLFDGFSEDITKWEIVREMIDLDLEDEIRNQSRRADPSIQLLPRQDVTLYGMIPKMEQKIYTKCKECGLVFNRRDILLHKTCSGKMHVSSTTQSLKKKVKSKGSSSKKPHSSLPPPPLFKKPPSPLTGTSSAAVVESKSPLSKISSKTPKISTVSSNSSTHTVTTTSTKSETRVSSSSSHSSKSSSVHSPKSPSKSVSNSAHSPKSSSKTTTSTETTASSSVSSSSSSSSSSRHKKSRKSNNNTKITKEFDPDVHCGVMEGSRGPCTRSITCSNHRIQLRKLVPGRSKDIHQLIAERKAAKEKELKHGSSSSSYMSPNGEEKDMFCQNTSYVPIVATIVSTINSSSTTTYVPIMPKTSTSPTIRPNTSMLTAKQLNMTDAESKSTKALDGGYLTSVHNNSQDGTIGSVPLVYMPLSPISMVSQELNMSDGENKSSPSLDGSYLESVHNGSQDSAMGTVPVVYMPLSPISIVSQKGVDENKPAKTSDGNYRTSNSQDNAIGTVPVVHMPMNPVSVVSPVQFVQIGKKMICLESQQSAMSRPLSSKQSLFLSFPNQQLNMKMNDFFGKSESPQSNPPATSNQSIFLTIPNQQLNMEVYEIHPKPVSVPSYGAKKVGGAVVLSNQRVVCQRNDILTAMKAKQDTVNNAQGYRAISLFNHTNTPHRPNILKVKSASRVNCKRPAVDKLNSVSDNKQLRLSPNVNGFILHSDISETADAPQSNNCIQEKIALLNMK</sequence>